<dbReference type="Gene3D" id="3.30.9.10">
    <property type="entry name" value="D-Amino Acid Oxidase, subunit A, domain 2"/>
    <property type="match status" value="2"/>
</dbReference>
<dbReference type="GO" id="GO:0005737">
    <property type="term" value="C:cytoplasm"/>
    <property type="evidence" value="ECO:0007669"/>
    <property type="project" value="TreeGrafter"/>
</dbReference>
<evidence type="ECO:0000259" key="1">
    <source>
        <dbReference type="Pfam" id="PF01266"/>
    </source>
</evidence>
<feature type="domain" description="FAD dependent oxidoreductase" evidence="1">
    <location>
        <begin position="43"/>
        <end position="395"/>
    </location>
</feature>
<dbReference type="Pfam" id="PF01266">
    <property type="entry name" value="DAO"/>
    <property type="match status" value="2"/>
</dbReference>
<dbReference type="SUPFAM" id="SSF51905">
    <property type="entry name" value="FAD/NAD(P)-binding domain"/>
    <property type="match status" value="2"/>
</dbReference>
<dbReference type="AlphaFoldDB" id="A0AA36HJW0"/>
<dbReference type="Proteomes" id="UP001178507">
    <property type="component" value="Unassembled WGS sequence"/>
</dbReference>
<reference evidence="2" key="1">
    <citation type="submission" date="2023-08" db="EMBL/GenBank/DDBJ databases">
        <authorList>
            <person name="Chen Y."/>
            <person name="Shah S."/>
            <person name="Dougan E. K."/>
            <person name="Thang M."/>
            <person name="Chan C."/>
        </authorList>
    </citation>
    <scope>NUCLEOTIDE SEQUENCE</scope>
</reference>
<organism evidence="2 3">
    <name type="scientific">Effrenium voratum</name>
    <dbReference type="NCBI Taxonomy" id="2562239"/>
    <lineage>
        <taxon>Eukaryota</taxon>
        <taxon>Sar</taxon>
        <taxon>Alveolata</taxon>
        <taxon>Dinophyceae</taxon>
        <taxon>Suessiales</taxon>
        <taxon>Symbiodiniaceae</taxon>
        <taxon>Effrenium</taxon>
    </lineage>
</organism>
<dbReference type="InterPro" id="IPR006076">
    <property type="entry name" value="FAD-dep_OxRdtase"/>
</dbReference>
<sequence length="775" mass="84623">MLTTLDLLTANDTPGCHAPSYYAATANAMTAHPRLDETLNCQVCIVGGGYTGLSAALHLAEKGLDVVLLEANRIGWGASGRNGGQVGSGQRVEQTELEQRHGQAHAKLLWGLAEESKALVRGLISRHGIACDYSPGILHADHRKSYVEESRDYVEHLRLVYGYEDIRFVDGDEIGQHVGSPRYFGGSLDLGAGHLHPLNFALGIGGAAQAAGAKIFEETRVTGIDGKGSGRITVRTATGDVKADHLILACNGYLGRLDRQTAAHVMPINNYIVATEPFSEEEAKQLIGNNAAVADSKFVINYFRLSADRRLLFGGGENYGYRFPDDIKSFVRAPMLEIFPQLKDVGIDYGWGGTLAITPKRMPYFARLAPNMLTATGYSGHGVAMATLGGQILAEAVSGTAGRFDVFDKLEIPAFPGGDRSYWEASVDHVRQDRQLIGNAHFDVAVIGAGYAGLSAALKLAKRFGLDEARKFAAYQDLASLKEEAAFLKDNFGIRTRVLGKSELDSEGYGGPEFHGGLHMPYGFALNPLKYLLALGDQVRQAGGRIFGKSPVTGVNQDGECWRLETEHGYVRAKKIVLAGNGYARETVPKWLHGRTLPVMSSIQVTRPLSEGELSDQGWTADTMAADTRRLLHYFRLLPDRRFLFGTRGGIFEKAPALTAMQKRARNDFETMFPAWAHVETEFAWHGNVCLARNLTPFVGEVPRMDGIYAAMGWHGSGIAMASLSGEKIAGLVTGSLRRDDLPSPLQIPFRKFPLPAFRKLYLQGAYWIYGWLDR</sequence>
<proteinExistence type="predicted"/>
<dbReference type="PANTHER" id="PTHR13847:SF281">
    <property type="entry name" value="FAD DEPENDENT OXIDOREDUCTASE DOMAIN-CONTAINING PROTEIN"/>
    <property type="match status" value="1"/>
</dbReference>
<evidence type="ECO:0000313" key="3">
    <source>
        <dbReference type="Proteomes" id="UP001178507"/>
    </source>
</evidence>
<dbReference type="EMBL" id="CAUJNA010000001">
    <property type="protein sequence ID" value="CAJ1369877.1"/>
    <property type="molecule type" value="Genomic_DNA"/>
</dbReference>
<dbReference type="PANTHER" id="PTHR13847">
    <property type="entry name" value="SARCOSINE DEHYDROGENASE-RELATED"/>
    <property type="match status" value="1"/>
</dbReference>
<name>A0AA36HJW0_9DINO</name>
<protein>
    <recommendedName>
        <fullName evidence="1">FAD dependent oxidoreductase domain-containing protein</fullName>
    </recommendedName>
</protein>
<feature type="domain" description="FAD dependent oxidoreductase" evidence="1">
    <location>
        <begin position="475"/>
        <end position="730"/>
    </location>
</feature>
<dbReference type="Gene3D" id="3.50.50.60">
    <property type="entry name" value="FAD/NAD(P)-binding domain"/>
    <property type="match status" value="3"/>
</dbReference>
<dbReference type="InterPro" id="IPR036188">
    <property type="entry name" value="FAD/NAD-bd_sf"/>
</dbReference>
<keyword evidence="3" id="KW-1185">Reference proteome</keyword>
<accession>A0AA36HJW0</accession>
<evidence type="ECO:0000313" key="2">
    <source>
        <dbReference type="EMBL" id="CAJ1369877.1"/>
    </source>
</evidence>
<gene>
    <name evidence="2" type="ORF">EVOR1521_LOCUS522</name>
</gene>
<comment type="caution">
    <text evidence="2">The sequence shown here is derived from an EMBL/GenBank/DDBJ whole genome shotgun (WGS) entry which is preliminary data.</text>
</comment>